<sequence length="93" mass="10784">MQQAKATDDGLHFSRDDPHCCVQIAILPIGAEIQLIDTSQVRWKAHGRIARDDQEYAFGSNRPQENTQLENNVVPRRLSHRVARFDKVVRREY</sequence>
<organism evidence="1 2">
    <name type="scientific">Conyzicola nivalis</name>
    <dbReference type="NCBI Taxonomy" id="1477021"/>
    <lineage>
        <taxon>Bacteria</taxon>
        <taxon>Bacillati</taxon>
        <taxon>Actinomycetota</taxon>
        <taxon>Actinomycetes</taxon>
        <taxon>Micrococcales</taxon>
        <taxon>Microbacteriaceae</taxon>
        <taxon>Conyzicola</taxon>
    </lineage>
</organism>
<evidence type="ECO:0000313" key="1">
    <source>
        <dbReference type="EMBL" id="GGA93538.1"/>
    </source>
</evidence>
<proteinExistence type="predicted"/>
<reference evidence="1" key="1">
    <citation type="journal article" date="2014" name="Int. J. Syst. Evol. Microbiol.">
        <title>Complete genome sequence of Corynebacterium casei LMG S-19264T (=DSM 44701T), isolated from a smear-ripened cheese.</title>
        <authorList>
            <consortium name="US DOE Joint Genome Institute (JGI-PGF)"/>
            <person name="Walter F."/>
            <person name="Albersmeier A."/>
            <person name="Kalinowski J."/>
            <person name="Ruckert C."/>
        </authorList>
    </citation>
    <scope>NUCLEOTIDE SEQUENCE</scope>
    <source>
        <strain evidence="1">CGMCC 1.12813</strain>
    </source>
</reference>
<accession>A0A916SCP9</accession>
<evidence type="ECO:0000313" key="2">
    <source>
        <dbReference type="Proteomes" id="UP000606922"/>
    </source>
</evidence>
<reference evidence="1" key="2">
    <citation type="submission" date="2020-09" db="EMBL/GenBank/DDBJ databases">
        <authorList>
            <person name="Sun Q."/>
            <person name="Zhou Y."/>
        </authorList>
    </citation>
    <scope>NUCLEOTIDE SEQUENCE</scope>
    <source>
        <strain evidence="1">CGMCC 1.12813</strain>
    </source>
</reference>
<name>A0A916SCP9_9MICO</name>
<comment type="caution">
    <text evidence="1">The sequence shown here is derived from an EMBL/GenBank/DDBJ whole genome shotgun (WGS) entry which is preliminary data.</text>
</comment>
<dbReference type="Proteomes" id="UP000606922">
    <property type="component" value="Unassembled WGS sequence"/>
</dbReference>
<gene>
    <name evidence="1" type="ORF">GCM10010979_05130</name>
</gene>
<dbReference type="EMBL" id="BMGB01000001">
    <property type="protein sequence ID" value="GGA93538.1"/>
    <property type="molecule type" value="Genomic_DNA"/>
</dbReference>
<keyword evidence="2" id="KW-1185">Reference proteome</keyword>
<protein>
    <submittedName>
        <fullName evidence="1">Uncharacterized protein</fullName>
    </submittedName>
</protein>
<dbReference type="AlphaFoldDB" id="A0A916SCP9"/>